<dbReference type="OrthoDB" id="767661at2759"/>
<evidence type="ECO:0000313" key="6">
    <source>
        <dbReference type="Proteomes" id="UP000447434"/>
    </source>
</evidence>
<dbReference type="InterPro" id="IPR051240">
    <property type="entry name" value="Mito_RNA-Proc/Resp"/>
</dbReference>
<dbReference type="EMBL" id="WOCE01000013">
    <property type="protein sequence ID" value="KAE9600830.1"/>
    <property type="molecule type" value="Genomic_DNA"/>
</dbReference>
<evidence type="ECO:0000256" key="3">
    <source>
        <dbReference type="PROSITE-ProRule" id="PRU00708"/>
    </source>
</evidence>
<proteinExistence type="inferred from homology"/>
<keyword evidence="6" id="KW-1185">Reference proteome</keyword>
<dbReference type="Proteomes" id="UP000447434">
    <property type="component" value="Chromosome 13"/>
</dbReference>
<name>A0A6A4PH70_LUPAL</name>
<dbReference type="Gene3D" id="1.25.40.10">
    <property type="entry name" value="Tetratricopeptide repeat domain"/>
    <property type="match status" value="5"/>
</dbReference>
<dbReference type="PANTHER" id="PTHR47933">
    <property type="entry name" value="PENTATRICOPEPTIDE REPEAT-CONTAINING PROTEIN 1, MITOCHONDRIAL"/>
    <property type="match status" value="1"/>
</dbReference>
<dbReference type="InterPro" id="IPR002885">
    <property type="entry name" value="PPR_rpt"/>
</dbReference>
<feature type="repeat" description="PPR" evidence="3">
    <location>
        <begin position="302"/>
        <end position="336"/>
    </location>
</feature>
<sequence length="509" mass="58110">MLNSISMTIRWPKVLSPTYLSQILRTQKNPLKALQIFNNIKSKYPNYYHNGPVYATMINVLGTSGRFNEMKDVIDQMKNDSCECKDSIFVSAINIYAKAGLIDEAISLYKNIPGFNCVHWTESFNTLLQIMVNENQLEAAHHLFVESSCGWEVKSRIRSLNLLMYALCNKRRSDLALQIFQEIDFQGCYPNRDSYAILMKGLCHDKRLHEATHLLYSMFWRISQKGNGEDIVIYRTLLDALCDDGKFEEAVEILGKILRKGLKAPKRCYNRLPDLSKCRDGMDIEATKQLFHEALVKGSVPSSVSYNAMAVDLFREGKVSEADQVIIEMQHRGFKPTHSIFEAKVAALCKVSKVDEAIKVIEEDMIKANCVPTPRVYHILTKNLCNLGKITAVLESLSKMSKKVGCLADKETFGILLEMLCHERRYVEASQVMEQMSIKSYWPCANSYNSLIKGLCSLGRQYEAVMWLEDMLSQGKLPEISVWYSLASIFCNSDKMKVSTETFNRLRNF</sequence>
<reference evidence="6" key="1">
    <citation type="journal article" date="2020" name="Nat. Commun.">
        <title>Genome sequence of the cluster root forming white lupin.</title>
        <authorList>
            <person name="Hufnagel B."/>
            <person name="Marques A."/>
            <person name="Soriano A."/>
            <person name="Marques L."/>
            <person name="Divol F."/>
            <person name="Doumas P."/>
            <person name="Sallet E."/>
            <person name="Mancinotti D."/>
            <person name="Carrere S."/>
            <person name="Marande W."/>
            <person name="Arribat S."/>
            <person name="Keller J."/>
            <person name="Huneau C."/>
            <person name="Blein T."/>
            <person name="Aime D."/>
            <person name="Laguerre M."/>
            <person name="Taylor J."/>
            <person name="Schubert V."/>
            <person name="Nelson M."/>
            <person name="Geu-Flores F."/>
            <person name="Crespi M."/>
            <person name="Gallardo-Guerrero K."/>
            <person name="Delaux P.-M."/>
            <person name="Salse J."/>
            <person name="Berges H."/>
            <person name="Guyot R."/>
            <person name="Gouzy J."/>
            <person name="Peret B."/>
        </authorList>
    </citation>
    <scope>NUCLEOTIDE SEQUENCE [LARGE SCALE GENOMIC DNA]</scope>
    <source>
        <strain evidence="6">cv. Amiga</strain>
    </source>
</reference>
<dbReference type="PANTHER" id="PTHR47933:SF11">
    <property type="entry name" value="PENTATRICOPEPTIDE REPEAT-CONTAINING PROTEIN 2"/>
    <property type="match status" value="1"/>
</dbReference>
<evidence type="ECO:0000313" key="5">
    <source>
        <dbReference type="EMBL" id="KAE9600830.1"/>
    </source>
</evidence>
<evidence type="ECO:0000256" key="1">
    <source>
        <dbReference type="ARBA" id="ARBA00007626"/>
    </source>
</evidence>
<comment type="similarity">
    <text evidence="1">Belongs to the PPR family. P subfamily.</text>
</comment>
<feature type="repeat" description="PPR" evidence="3">
    <location>
        <begin position="230"/>
        <end position="264"/>
    </location>
</feature>
<gene>
    <name evidence="5" type="ORF">Lalb_Chr13g0291111</name>
</gene>
<dbReference type="AlphaFoldDB" id="A0A6A4PH70"/>
<evidence type="ECO:0000256" key="2">
    <source>
        <dbReference type="ARBA" id="ARBA00022737"/>
    </source>
</evidence>
<feature type="repeat" description="PPR" evidence="3">
    <location>
        <begin position="337"/>
        <end position="372"/>
    </location>
</feature>
<dbReference type="Pfam" id="PF17177">
    <property type="entry name" value="PPR_long"/>
    <property type="match status" value="1"/>
</dbReference>
<dbReference type="InterPro" id="IPR011990">
    <property type="entry name" value="TPR-like_helical_dom_sf"/>
</dbReference>
<dbReference type="Pfam" id="PF01535">
    <property type="entry name" value="PPR"/>
    <property type="match status" value="3"/>
</dbReference>
<dbReference type="PROSITE" id="PS51375">
    <property type="entry name" value="PPR"/>
    <property type="match status" value="7"/>
</dbReference>
<accession>A0A6A4PH70</accession>
<feature type="repeat" description="PPR" evidence="3">
    <location>
        <begin position="50"/>
        <end position="84"/>
    </location>
</feature>
<organism evidence="5 6">
    <name type="scientific">Lupinus albus</name>
    <name type="common">White lupine</name>
    <name type="synonym">Lupinus termis</name>
    <dbReference type="NCBI Taxonomy" id="3870"/>
    <lineage>
        <taxon>Eukaryota</taxon>
        <taxon>Viridiplantae</taxon>
        <taxon>Streptophyta</taxon>
        <taxon>Embryophyta</taxon>
        <taxon>Tracheophyta</taxon>
        <taxon>Spermatophyta</taxon>
        <taxon>Magnoliopsida</taxon>
        <taxon>eudicotyledons</taxon>
        <taxon>Gunneridae</taxon>
        <taxon>Pentapetalae</taxon>
        <taxon>rosids</taxon>
        <taxon>fabids</taxon>
        <taxon>Fabales</taxon>
        <taxon>Fabaceae</taxon>
        <taxon>Papilionoideae</taxon>
        <taxon>50 kb inversion clade</taxon>
        <taxon>genistoids sensu lato</taxon>
        <taxon>core genistoids</taxon>
        <taxon>Genisteae</taxon>
        <taxon>Lupinus</taxon>
    </lineage>
</organism>
<keyword evidence="2" id="KW-0677">Repeat</keyword>
<dbReference type="InterPro" id="IPR033443">
    <property type="entry name" value="PROP1-like_PPR_dom"/>
</dbReference>
<comment type="caution">
    <text evidence="5">The sequence shown here is derived from an EMBL/GenBank/DDBJ whole genome shotgun (WGS) entry which is preliminary data.</text>
</comment>
<feature type="repeat" description="PPR" evidence="3">
    <location>
        <begin position="444"/>
        <end position="478"/>
    </location>
</feature>
<dbReference type="Pfam" id="PF13041">
    <property type="entry name" value="PPR_2"/>
    <property type="match status" value="1"/>
</dbReference>
<feature type="domain" description="PROP1-like PPR" evidence="4">
    <location>
        <begin position="250"/>
        <end position="418"/>
    </location>
</feature>
<dbReference type="NCBIfam" id="TIGR00756">
    <property type="entry name" value="PPR"/>
    <property type="match status" value="6"/>
</dbReference>
<feature type="repeat" description="PPR" evidence="3">
    <location>
        <begin position="409"/>
        <end position="443"/>
    </location>
</feature>
<protein>
    <submittedName>
        <fullName evidence="5">Putative tetratricopeptide-like helical domain, pentacotripeptide-repeat region of PRORP</fullName>
    </submittedName>
</protein>
<evidence type="ECO:0000259" key="4">
    <source>
        <dbReference type="Pfam" id="PF17177"/>
    </source>
</evidence>
<feature type="repeat" description="PPR" evidence="3">
    <location>
        <begin position="156"/>
        <end position="190"/>
    </location>
</feature>
<dbReference type="GO" id="GO:0003729">
    <property type="term" value="F:mRNA binding"/>
    <property type="evidence" value="ECO:0007669"/>
    <property type="project" value="TreeGrafter"/>
</dbReference>